<feature type="region of interest" description="Disordered" evidence="1">
    <location>
        <begin position="55"/>
        <end position="74"/>
    </location>
</feature>
<dbReference type="Gene3D" id="1.10.10.10">
    <property type="entry name" value="Winged helix-like DNA-binding domain superfamily/Winged helix DNA-binding domain"/>
    <property type="match status" value="1"/>
</dbReference>
<feature type="region of interest" description="Disordered" evidence="1">
    <location>
        <begin position="218"/>
        <end position="247"/>
    </location>
</feature>
<dbReference type="SUPFAM" id="SSF46785">
    <property type="entry name" value="Winged helix' DNA-binding domain"/>
    <property type="match status" value="1"/>
</dbReference>
<dbReference type="Pfam" id="PF12840">
    <property type="entry name" value="HTH_20"/>
    <property type="match status" value="1"/>
</dbReference>
<dbReference type="InterPro" id="IPR036388">
    <property type="entry name" value="WH-like_DNA-bd_sf"/>
</dbReference>
<evidence type="ECO:0000313" key="2">
    <source>
        <dbReference type="EMBL" id="UXY23566.1"/>
    </source>
</evidence>
<name>A0ABY6EA46_9ACTN</name>
<organism evidence="2 3">
    <name type="scientific">Streptomyces cynarae</name>
    <dbReference type="NCBI Taxonomy" id="2981134"/>
    <lineage>
        <taxon>Bacteria</taxon>
        <taxon>Bacillati</taxon>
        <taxon>Actinomycetota</taxon>
        <taxon>Actinomycetes</taxon>
        <taxon>Kitasatosporales</taxon>
        <taxon>Streptomycetaceae</taxon>
        <taxon>Streptomyces</taxon>
    </lineage>
</organism>
<feature type="compositionally biased region" description="Low complexity" evidence="1">
    <location>
        <begin position="218"/>
        <end position="227"/>
    </location>
</feature>
<accession>A0ABY6EA46</accession>
<keyword evidence="3" id="KW-1185">Reference proteome</keyword>
<proteinExistence type="predicted"/>
<dbReference type="InterPro" id="IPR036390">
    <property type="entry name" value="WH_DNA-bd_sf"/>
</dbReference>
<dbReference type="EMBL" id="CP106793">
    <property type="protein sequence ID" value="UXY23566.1"/>
    <property type="molecule type" value="Genomic_DNA"/>
</dbReference>
<protein>
    <submittedName>
        <fullName evidence="2">Helix-turn-helix domain-containing protein</fullName>
    </submittedName>
</protein>
<dbReference type="Proteomes" id="UP001061298">
    <property type="component" value="Chromosome"/>
</dbReference>
<evidence type="ECO:0000313" key="3">
    <source>
        <dbReference type="Proteomes" id="UP001061298"/>
    </source>
</evidence>
<gene>
    <name evidence="2" type="ORF">N8I84_36415</name>
</gene>
<reference evidence="2" key="1">
    <citation type="submission" date="2022-10" db="EMBL/GenBank/DDBJ databases">
        <authorList>
            <person name="Mo P."/>
        </authorList>
    </citation>
    <scope>NUCLEOTIDE SEQUENCE</scope>
    <source>
        <strain evidence="2">HUAS 13-4</strain>
    </source>
</reference>
<sequence>MSAVSGEVERPRRQEVLRALRAAGRPLGVTEVAQRLGIHANTARFHLDALVEGGEAQRSLEEPSGRGRPRAVYIPRPGMDRAGMRNYRLLARMLLSRLASAGPGSAEAAREAGRAWGRYLADPPPPFRRLTDEEAITRLTALLADLGFAPEAEQGAPVPGTIRLRHCPFLELAEEYGSVVCPLHLGLMQGALAEWAGPVTATALEPFAEPGACLARLGRAPRPAAGGRAHEPTEPAPTGAAAAQKGE</sequence>
<dbReference type="RefSeq" id="WP_263233749.1">
    <property type="nucleotide sequence ID" value="NZ_CP106793.1"/>
</dbReference>
<feature type="compositionally biased region" description="Low complexity" evidence="1">
    <location>
        <begin position="236"/>
        <end position="247"/>
    </location>
</feature>
<evidence type="ECO:0000256" key="1">
    <source>
        <dbReference type="SAM" id="MobiDB-lite"/>
    </source>
</evidence>